<evidence type="ECO:0000313" key="3">
    <source>
        <dbReference type="EMBL" id="AOW15157.1"/>
    </source>
</evidence>
<evidence type="ECO:0000313" key="5">
    <source>
        <dbReference type="Proteomes" id="UP000185657"/>
    </source>
</evidence>
<dbReference type="OrthoDB" id="9802500at2"/>
<dbReference type="AlphaFoldDB" id="A0A167GC29"/>
<keyword evidence="1" id="KW-1133">Transmembrane helix</keyword>
<keyword evidence="5" id="KW-1185">Reference proteome</keyword>
<organism evidence="3 6">
    <name type="scientific">Hydrogenophaga crassostreae</name>
    <dbReference type="NCBI Taxonomy" id="1763535"/>
    <lineage>
        <taxon>Bacteria</taxon>
        <taxon>Pseudomonadati</taxon>
        <taxon>Pseudomonadota</taxon>
        <taxon>Betaproteobacteria</taxon>
        <taxon>Burkholderiales</taxon>
        <taxon>Comamonadaceae</taxon>
        <taxon>Hydrogenophaga</taxon>
    </lineage>
</organism>
<dbReference type="KEGG" id="hyl:LPB072_22460"/>
<dbReference type="SUPFAM" id="SSF55073">
    <property type="entry name" value="Nucleotide cyclase"/>
    <property type="match status" value="1"/>
</dbReference>
<evidence type="ECO:0000259" key="2">
    <source>
        <dbReference type="PROSITE" id="PS50125"/>
    </source>
</evidence>
<dbReference type="InterPro" id="IPR001054">
    <property type="entry name" value="A/G_cyclase"/>
</dbReference>
<dbReference type="STRING" id="1763535.LPB072_22460"/>
<dbReference type="EMBL" id="LVWD01000043">
    <property type="protein sequence ID" value="OAD39247.1"/>
    <property type="molecule type" value="Genomic_DNA"/>
</dbReference>
<evidence type="ECO:0000313" key="6">
    <source>
        <dbReference type="Proteomes" id="UP000185680"/>
    </source>
</evidence>
<feature type="transmembrane region" description="Helical" evidence="1">
    <location>
        <begin position="377"/>
        <end position="398"/>
    </location>
</feature>
<evidence type="ECO:0000256" key="1">
    <source>
        <dbReference type="SAM" id="Phobius"/>
    </source>
</evidence>
<reference evidence="3 6" key="2">
    <citation type="submission" date="2016-10" db="EMBL/GenBank/DDBJ databases">
        <title>Hydorgenophaga sp. LPB0072 isolated from gastropod.</title>
        <authorList>
            <person name="Kim E."/>
            <person name="Yi H."/>
        </authorList>
    </citation>
    <scope>NUCLEOTIDE SEQUENCE [LARGE SCALE GENOMIC DNA]</scope>
    <source>
        <strain evidence="3 6">LPB0072</strain>
    </source>
</reference>
<dbReference type="GO" id="GO:0004016">
    <property type="term" value="F:adenylate cyclase activity"/>
    <property type="evidence" value="ECO:0007669"/>
    <property type="project" value="UniProtKB-ARBA"/>
</dbReference>
<dbReference type="PANTHER" id="PTHR43081">
    <property type="entry name" value="ADENYLATE CYCLASE, TERMINAL-DIFFERENTIATION SPECIFIC-RELATED"/>
    <property type="match status" value="1"/>
</dbReference>
<reference evidence="4 5" key="1">
    <citation type="submission" date="2016-02" db="EMBL/GenBank/DDBJ databases">
        <title>Draft genome sequence of Hydrogenophaga sp. LPB0072.</title>
        <authorList>
            <person name="Shin S.-K."/>
            <person name="Yi H."/>
        </authorList>
    </citation>
    <scope>NUCLEOTIDE SEQUENCE [LARGE SCALE GENOMIC DNA]</scope>
    <source>
        <strain evidence="4 5">LPB0072</strain>
    </source>
</reference>
<sequence>MQALSKHGPRIAVTLLPLILVILHAVGVMPMGILQRLDDLAYDARLRATMPETLDERVVIVDIDEKSLAEVGRWPWGRHHMARLVTTLFEDQKIAVLGFDTVFAEPDDSAGLVQLRRLANGALADQPGFAQSVEALAPELDHDDQFAKALEGRPVVLGYYFTSDREGRTSGVLPSPAIAGDSLEGRRILATQWDGYGSNIATLTEAAPRAGFFNSLTDRDGVVRSLPLLAEYQGRYYESLALAMFRVLLGDPEISPGFPRQRFLPSDYQALESVRLRKDATTLSIDVDERVAALVPFRGKGGPRGGSFTYVSAADLLANRVAPGSLANKIVLVGTTAPGLLDLRATPVGETYPGVETHANLIAGLLDGELLTRPDYALGYELVTLVVAGLILALALPLLSATRAVLLSVAVVAMVIGLNTWLFVGHGLVLPLASTLVMSAFAFALNMSYGYLIESRAKRDLANLFGTYVPPALVDEMVKDPASYSMKAQMRQLTVMFSDMRGFTQISETMNPVELQGLLNTVFNQMTGVIRDHRGTIDKYMGDCVMAFWGAPVKMDNHATLAVQAALDMARTLRAINAQRLAQGSTPIGLGLGLNTGDMCVGDMGSDMRRSYTVIGDAVNLGARLEGLSRLYGVDIVVSEFTRSQASGFVWQALDRVRVKGKTQSVDIYSPCCLVSELTPELAEELALWELALSAWRAQAWEVCEQRLIELRRKSEEKVLYHLYAERVVSMKASPPGPEWDGIAVFDNK</sequence>
<dbReference type="Gene3D" id="3.30.70.1230">
    <property type="entry name" value="Nucleotide cyclase"/>
    <property type="match status" value="1"/>
</dbReference>
<dbReference type="RefSeq" id="WP_066096432.1">
    <property type="nucleotide sequence ID" value="NZ_CP017476.1"/>
</dbReference>
<feature type="domain" description="Guanylate cyclase" evidence="2">
    <location>
        <begin position="494"/>
        <end position="626"/>
    </location>
</feature>
<evidence type="ECO:0000313" key="4">
    <source>
        <dbReference type="EMBL" id="OAD39247.1"/>
    </source>
</evidence>
<dbReference type="EMBL" id="CP017476">
    <property type="protein sequence ID" value="AOW15157.1"/>
    <property type="molecule type" value="Genomic_DNA"/>
</dbReference>
<dbReference type="Pfam" id="PF05226">
    <property type="entry name" value="CHASE2"/>
    <property type="match status" value="1"/>
</dbReference>
<accession>A0A167GC29</accession>
<dbReference type="InterPro" id="IPR050697">
    <property type="entry name" value="Adenylyl/Guanylyl_Cyclase_3/4"/>
</dbReference>
<keyword evidence="1" id="KW-0812">Transmembrane</keyword>
<dbReference type="GO" id="GO:0035556">
    <property type="term" value="P:intracellular signal transduction"/>
    <property type="evidence" value="ECO:0007669"/>
    <property type="project" value="InterPro"/>
</dbReference>
<feature type="transmembrane region" description="Helical" evidence="1">
    <location>
        <begin position="12"/>
        <end position="33"/>
    </location>
</feature>
<dbReference type="SMART" id="SM01080">
    <property type="entry name" value="CHASE2"/>
    <property type="match status" value="1"/>
</dbReference>
<feature type="transmembrane region" description="Helical" evidence="1">
    <location>
        <begin position="405"/>
        <end position="424"/>
    </location>
</feature>
<dbReference type="PROSITE" id="PS50125">
    <property type="entry name" value="GUANYLATE_CYCLASE_2"/>
    <property type="match status" value="1"/>
</dbReference>
<dbReference type="Proteomes" id="UP000185680">
    <property type="component" value="Chromosome"/>
</dbReference>
<dbReference type="PANTHER" id="PTHR43081:SF1">
    <property type="entry name" value="ADENYLATE CYCLASE, TERMINAL-DIFFERENTIATION SPECIFIC"/>
    <property type="match status" value="1"/>
</dbReference>
<dbReference type="Pfam" id="PF00211">
    <property type="entry name" value="Guanylate_cyc"/>
    <property type="match status" value="1"/>
</dbReference>
<dbReference type="InterPro" id="IPR029787">
    <property type="entry name" value="Nucleotide_cyclase"/>
</dbReference>
<dbReference type="InterPro" id="IPR007890">
    <property type="entry name" value="CHASE2"/>
</dbReference>
<feature type="transmembrane region" description="Helical" evidence="1">
    <location>
        <begin position="430"/>
        <end position="452"/>
    </location>
</feature>
<dbReference type="GO" id="GO:0006171">
    <property type="term" value="P:cAMP biosynthetic process"/>
    <property type="evidence" value="ECO:0007669"/>
    <property type="project" value="TreeGrafter"/>
</dbReference>
<protein>
    <submittedName>
        <fullName evidence="3 4">Guanylate cyclase</fullName>
    </submittedName>
</protein>
<name>A0A167GC29_9BURK</name>
<dbReference type="SMART" id="SM00044">
    <property type="entry name" value="CYCc"/>
    <property type="match status" value="1"/>
</dbReference>
<proteinExistence type="predicted"/>
<keyword evidence="1" id="KW-0472">Membrane</keyword>
<gene>
    <name evidence="3" type="ORF">LPB072_22460</name>
    <name evidence="4" type="ORF">LPB72_21845</name>
</gene>
<dbReference type="Proteomes" id="UP000185657">
    <property type="component" value="Unassembled WGS sequence"/>
</dbReference>
<dbReference type="CDD" id="cd07302">
    <property type="entry name" value="CHD"/>
    <property type="match status" value="1"/>
</dbReference>